<protein>
    <submittedName>
        <fullName evidence="1">Uncharacterized protein</fullName>
    </submittedName>
</protein>
<evidence type="ECO:0000313" key="2">
    <source>
        <dbReference type="Proteomes" id="UP000315471"/>
    </source>
</evidence>
<keyword evidence="2" id="KW-1185">Reference proteome</keyword>
<comment type="caution">
    <text evidence="1">The sequence shown here is derived from an EMBL/GenBank/DDBJ whole genome shotgun (WGS) entry which is preliminary data.</text>
</comment>
<sequence>MTRPDSIIKFARRCLGEKAVGALGVRIHQRGEIRLGSTKPWMPFRAEQTMSASSVEFRWQARFRMAGFIPGSVVDCFENGRGALDAWLCGLIRVAHARGPKVDRGEAQRYLAELAWCPMALLQNQSLRFEELSKAQVRVSVIDDETHVDLLFDDNGEIVAAKTLTRFRDDEIQPWEGRFENYRDFGPLRLPSKAEVAWDAPEGRFVYWRANIDDAILLS</sequence>
<dbReference type="InterPro" id="IPR046674">
    <property type="entry name" value="DUF6544"/>
</dbReference>
<dbReference type="Proteomes" id="UP000315471">
    <property type="component" value="Unassembled WGS sequence"/>
</dbReference>
<dbReference type="RefSeq" id="WP_146597859.1">
    <property type="nucleotide sequence ID" value="NZ_SJPY01000001.1"/>
</dbReference>
<reference evidence="1 2" key="1">
    <citation type="submission" date="2019-02" db="EMBL/GenBank/DDBJ databases">
        <title>Deep-cultivation of Planctomycetes and their phenomic and genomic characterization uncovers novel biology.</title>
        <authorList>
            <person name="Wiegand S."/>
            <person name="Jogler M."/>
            <person name="Boedeker C."/>
            <person name="Pinto D."/>
            <person name="Vollmers J."/>
            <person name="Rivas-Marin E."/>
            <person name="Kohn T."/>
            <person name="Peeters S.H."/>
            <person name="Heuer A."/>
            <person name="Rast P."/>
            <person name="Oberbeckmann S."/>
            <person name="Bunk B."/>
            <person name="Jeske O."/>
            <person name="Meyerdierks A."/>
            <person name="Storesund J.E."/>
            <person name="Kallscheuer N."/>
            <person name="Luecker S."/>
            <person name="Lage O.M."/>
            <person name="Pohl T."/>
            <person name="Merkel B.J."/>
            <person name="Hornburger P."/>
            <person name="Mueller R.-W."/>
            <person name="Bruemmer F."/>
            <person name="Labrenz M."/>
            <person name="Spormann A.M."/>
            <person name="Op Den Camp H."/>
            <person name="Overmann J."/>
            <person name="Amann R."/>
            <person name="Jetten M.S.M."/>
            <person name="Mascher T."/>
            <person name="Medema M.H."/>
            <person name="Devos D.P."/>
            <person name="Kaster A.-K."/>
            <person name="Ovreas L."/>
            <person name="Rohde M."/>
            <person name="Galperin M.Y."/>
            <person name="Jogler C."/>
        </authorList>
    </citation>
    <scope>NUCLEOTIDE SEQUENCE [LARGE SCALE GENOMIC DNA]</scope>
    <source>
        <strain evidence="1 2">Q31b</strain>
    </source>
</reference>
<evidence type="ECO:0000313" key="1">
    <source>
        <dbReference type="EMBL" id="TWU45083.1"/>
    </source>
</evidence>
<proteinExistence type="predicted"/>
<dbReference type="AlphaFoldDB" id="A0A5C6E5Y9"/>
<gene>
    <name evidence="1" type="ORF">Q31b_02540</name>
</gene>
<dbReference type="OrthoDB" id="9786534at2"/>
<accession>A0A5C6E5Y9</accession>
<dbReference type="EMBL" id="SJPY01000001">
    <property type="protein sequence ID" value="TWU45083.1"/>
    <property type="molecule type" value="Genomic_DNA"/>
</dbReference>
<dbReference type="Pfam" id="PF20181">
    <property type="entry name" value="DUF6544"/>
    <property type="match status" value="1"/>
</dbReference>
<name>A0A5C6E5Y9_9BACT</name>
<organism evidence="1 2">
    <name type="scientific">Novipirellula aureliae</name>
    <dbReference type="NCBI Taxonomy" id="2527966"/>
    <lineage>
        <taxon>Bacteria</taxon>
        <taxon>Pseudomonadati</taxon>
        <taxon>Planctomycetota</taxon>
        <taxon>Planctomycetia</taxon>
        <taxon>Pirellulales</taxon>
        <taxon>Pirellulaceae</taxon>
        <taxon>Novipirellula</taxon>
    </lineage>
</organism>